<dbReference type="PROSITE" id="PS00610">
    <property type="entry name" value="NA_NEUROTRAN_SYMP_1"/>
    <property type="match status" value="1"/>
</dbReference>
<keyword evidence="9" id="KW-1185">Reference proteome</keyword>
<keyword evidence="3 6" id="KW-0812">Transmembrane</keyword>
<dbReference type="SUPFAM" id="SSF161070">
    <property type="entry name" value="SNF-like"/>
    <property type="match status" value="1"/>
</dbReference>
<evidence type="ECO:0000256" key="3">
    <source>
        <dbReference type="ARBA" id="ARBA00022692"/>
    </source>
</evidence>
<feature type="transmembrane region" description="Helical" evidence="7">
    <location>
        <begin position="247"/>
        <end position="273"/>
    </location>
</feature>
<evidence type="ECO:0000313" key="9">
    <source>
        <dbReference type="Proteomes" id="UP000185744"/>
    </source>
</evidence>
<reference evidence="8" key="1">
    <citation type="submission" date="2016-12" db="EMBL/GenBank/DDBJ databases">
        <title>Discovery of methanogenic haloarchaea.</title>
        <authorList>
            <person name="Sorokin D.Y."/>
            <person name="Makarova K.S."/>
            <person name="Abbas B."/>
            <person name="Ferrer M."/>
            <person name="Golyshin P.N."/>
        </authorList>
    </citation>
    <scope>NUCLEOTIDE SEQUENCE [LARGE SCALE GENOMIC DNA]</scope>
    <source>
        <strain evidence="8">HMET1</strain>
    </source>
</reference>
<feature type="transmembrane region" description="Helical" evidence="7">
    <location>
        <begin position="136"/>
        <end position="156"/>
    </location>
</feature>
<evidence type="ECO:0000256" key="5">
    <source>
        <dbReference type="ARBA" id="ARBA00023136"/>
    </source>
</evidence>
<keyword evidence="5 7" id="KW-0472">Membrane</keyword>
<feature type="transmembrane region" description="Helical" evidence="7">
    <location>
        <begin position="168"/>
        <end position="191"/>
    </location>
</feature>
<protein>
    <recommendedName>
        <fullName evidence="6">Transporter</fullName>
    </recommendedName>
</protein>
<dbReference type="NCBIfam" id="NF037979">
    <property type="entry name" value="Na_transp"/>
    <property type="match status" value="1"/>
</dbReference>
<dbReference type="GO" id="GO:0015293">
    <property type="term" value="F:symporter activity"/>
    <property type="evidence" value="ECO:0007669"/>
    <property type="project" value="UniProtKB-KW"/>
</dbReference>
<dbReference type="Proteomes" id="UP000185744">
    <property type="component" value="Unassembled WGS sequence"/>
</dbReference>
<feature type="transmembrane region" description="Helical" evidence="7">
    <location>
        <begin position="211"/>
        <end position="235"/>
    </location>
</feature>
<evidence type="ECO:0000256" key="1">
    <source>
        <dbReference type="ARBA" id="ARBA00004141"/>
    </source>
</evidence>
<dbReference type="FunCoup" id="A0A1Q6DT11">
    <property type="interactions" value="7"/>
</dbReference>
<evidence type="ECO:0000256" key="7">
    <source>
        <dbReference type="SAM" id="Phobius"/>
    </source>
</evidence>
<dbReference type="STRING" id="1903181.BTN85_2155"/>
<dbReference type="InterPro" id="IPR037272">
    <property type="entry name" value="SNS_sf"/>
</dbReference>
<feature type="transmembrane region" description="Helical" evidence="7">
    <location>
        <begin position="337"/>
        <end position="356"/>
    </location>
</feature>
<keyword evidence="4 7" id="KW-1133">Transmembrane helix</keyword>
<dbReference type="PROSITE" id="PS50267">
    <property type="entry name" value="NA_NEUROTRAN_SYMP_3"/>
    <property type="match status" value="1"/>
</dbReference>
<evidence type="ECO:0000256" key="2">
    <source>
        <dbReference type="ARBA" id="ARBA00022448"/>
    </source>
</evidence>
<dbReference type="PANTHER" id="PTHR42948">
    <property type="entry name" value="TRANSPORTER"/>
    <property type="match status" value="1"/>
</dbReference>
<feature type="transmembrane region" description="Helical" evidence="7">
    <location>
        <begin position="416"/>
        <end position="434"/>
    </location>
</feature>
<dbReference type="PANTHER" id="PTHR42948:SF1">
    <property type="entry name" value="TRANSPORTER"/>
    <property type="match status" value="1"/>
</dbReference>
<evidence type="ECO:0000256" key="6">
    <source>
        <dbReference type="RuleBase" id="RU003732"/>
    </source>
</evidence>
<feature type="transmembrane region" description="Helical" evidence="7">
    <location>
        <begin position="85"/>
        <end position="116"/>
    </location>
</feature>
<feature type="transmembrane region" description="Helical" evidence="7">
    <location>
        <begin position="376"/>
        <end position="396"/>
    </location>
</feature>
<dbReference type="InterPro" id="IPR000175">
    <property type="entry name" value="Na/ntran_symport"/>
</dbReference>
<feature type="transmembrane region" description="Helical" evidence="7">
    <location>
        <begin position="440"/>
        <end position="459"/>
    </location>
</feature>
<comment type="subcellular location">
    <subcellularLocation>
        <location evidence="1">Membrane</location>
        <topology evidence="1">Multi-pass membrane protein</topology>
    </subcellularLocation>
</comment>
<keyword evidence="6" id="KW-0769">Symport</keyword>
<feature type="transmembrane region" description="Helical" evidence="7">
    <location>
        <begin position="43"/>
        <end position="64"/>
    </location>
</feature>
<proteinExistence type="inferred from homology"/>
<sequence>MAENEKWGTRIGFVLAAIGSAIGLGNIWRFPYQVYNSGGGAFLIPYFAALIIAGIPVLILELGLGGETGKTTPLAIREKLRESEFIGWWAVLNGWLVNMYYAVIVGWSVVFVGFSLTLAWQGTELSNFFMNNFLNSWLPVVGVILVWILQYFIMKAGIKEGLEKANKIFVPAIWVIVILLVLRGITLDGAIQGLNYYLTPDFGALTNAEIWINAFGQIYFTLSVALGIMITYASYLPEKSDITNNAFIIALANCGFAFLVGFAIFPIMVAGGIEPTSGIGLAFMALPKAFEFLPFSNVFASLFFVLLTMAGLSSSISLAEAQIGPIREKLTLKRSKTVSYVIAISLIGSLIIALEGPLGLFGDNPLSLLTILDTSSATYTLPIIAFGEALIFGWVYGIDKIRTYVNSVSDYTMGTWFNYFLKIVVPIALGYSILSKTVTRPGLLPPFLIMIGAALASIVKEQK</sequence>
<dbReference type="AlphaFoldDB" id="A0A1Q6DT11"/>
<accession>A0A1Q6DT11</accession>
<organism evidence="8 9">
    <name type="scientific">Methanohalarchaeum thermophilum</name>
    <dbReference type="NCBI Taxonomy" id="1903181"/>
    <lineage>
        <taxon>Archaea</taxon>
        <taxon>Methanobacteriati</taxon>
        <taxon>Methanobacteriota</taxon>
        <taxon>Methanonatronarchaeia</taxon>
        <taxon>Methanonatronarchaeales</taxon>
        <taxon>Methanonatronarchaeaceae</taxon>
        <taxon>Candidatus Methanohalarchaeum</taxon>
    </lineage>
</organism>
<dbReference type="PRINTS" id="PR00176">
    <property type="entry name" value="NANEUSMPORT"/>
</dbReference>
<feature type="transmembrane region" description="Helical" evidence="7">
    <location>
        <begin position="293"/>
        <end position="316"/>
    </location>
</feature>
<keyword evidence="2 6" id="KW-0813">Transport</keyword>
<feature type="transmembrane region" description="Helical" evidence="7">
    <location>
        <begin position="12"/>
        <end position="31"/>
    </location>
</feature>
<gene>
    <name evidence="8" type="ORF">BTN85_2155</name>
</gene>
<comment type="caution">
    <text evidence="8">The sequence shown here is derived from an EMBL/GenBank/DDBJ whole genome shotgun (WGS) entry which is preliminary data.</text>
</comment>
<dbReference type="EMBL" id="MSDW01000002">
    <property type="protein sequence ID" value="OKY77504.1"/>
    <property type="molecule type" value="Genomic_DNA"/>
</dbReference>
<evidence type="ECO:0000313" key="8">
    <source>
        <dbReference type="EMBL" id="OKY77504.1"/>
    </source>
</evidence>
<dbReference type="Pfam" id="PF00209">
    <property type="entry name" value="SNF"/>
    <property type="match status" value="2"/>
</dbReference>
<evidence type="ECO:0000256" key="4">
    <source>
        <dbReference type="ARBA" id="ARBA00022989"/>
    </source>
</evidence>
<comment type="similarity">
    <text evidence="6">Belongs to the sodium:neurotransmitter symporter (SNF) (TC 2.A.22) family.</text>
</comment>
<dbReference type="InParanoid" id="A0A1Q6DT11"/>
<dbReference type="GO" id="GO:0016020">
    <property type="term" value="C:membrane"/>
    <property type="evidence" value="ECO:0007669"/>
    <property type="project" value="UniProtKB-SubCell"/>
</dbReference>
<name>A0A1Q6DT11_METT1</name>